<gene>
    <name evidence="1" type="ORF">C3L33_22117</name>
</gene>
<dbReference type="OrthoDB" id="672127at2759"/>
<dbReference type="Pfam" id="PF03140">
    <property type="entry name" value="DUF247"/>
    <property type="match status" value="1"/>
</dbReference>
<accession>A0A6A4KJ22</accession>
<protein>
    <submittedName>
        <fullName evidence="1">Uncharacterized protein</fullName>
    </submittedName>
</protein>
<reference evidence="1" key="1">
    <citation type="journal article" date="2019" name="Genome Biol. Evol.">
        <title>The Rhododendron genome and chromosomal organization provide insight into shared whole-genome duplications across the heath family (Ericaceae).</title>
        <authorList>
            <person name="Soza V.L."/>
            <person name="Lindsley D."/>
            <person name="Waalkes A."/>
            <person name="Ramage E."/>
            <person name="Patwardhan R.P."/>
            <person name="Burton J.N."/>
            <person name="Adey A."/>
            <person name="Kumar A."/>
            <person name="Qiu R."/>
            <person name="Shendure J."/>
            <person name="Hall B."/>
        </authorList>
    </citation>
    <scope>NUCLEOTIDE SEQUENCE</scope>
    <source>
        <strain evidence="1">RSF 1966-606</strain>
    </source>
</reference>
<dbReference type="EMBL" id="QEFC01003987">
    <property type="protein sequence ID" value="KAE9445990.1"/>
    <property type="molecule type" value="Genomic_DNA"/>
</dbReference>
<evidence type="ECO:0000313" key="1">
    <source>
        <dbReference type="EMBL" id="KAE9445990.1"/>
    </source>
</evidence>
<organism evidence="1">
    <name type="scientific">Rhododendron williamsianum</name>
    <dbReference type="NCBI Taxonomy" id="262921"/>
    <lineage>
        <taxon>Eukaryota</taxon>
        <taxon>Viridiplantae</taxon>
        <taxon>Streptophyta</taxon>
        <taxon>Embryophyta</taxon>
        <taxon>Tracheophyta</taxon>
        <taxon>Spermatophyta</taxon>
        <taxon>Magnoliopsida</taxon>
        <taxon>eudicotyledons</taxon>
        <taxon>Gunneridae</taxon>
        <taxon>Pentapetalae</taxon>
        <taxon>asterids</taxon>
        <taxon>Ericales</taxon>
        <taxon>Ericaceae</taxon>
        <taxon>Ericoideae</taxon>
        <taxon>Rhodoreae</taxon>
        <taxon>Rhododendron</taxon>
    </lineage>
</organism>
<comment type="caution">
    <text evidence="1">The sequence shown here is derived from an EMBL/GenBank/DDBJ whole genome shotgun (WGS) entry which is preliminary data.</text>
</comment>
<dbReference type="InterPro" id="IPR004158">
    <property type="entry name" value="DUF247_pln"/>
</dbReference>
<dbReference type="PANTHER" id="PTHR31170:SF25">
    <property type="entry name" value="BNAA09G04570D PROTEIN"/>
    <property type="match status" value="1"/>
</dbReference>
<dbReference type="PANTHER" id="PTHR31170">
    <property type="entry name" value="BNAC04G53230D PROTEIN"/>
    <property type="match status" value="1"/>
</dbReference>
<feature type="non-terminal residue" evidence="1">
    <location>
        <position position="1"/>
    </location>
</feature>
<name>A0A6A4KJ22_9ERIC</name>
<dbReference type="AlphaFoldDB" id="A0A6A4KJ22"/>
<sequence>MEIPIHPTEMSQGESDVLRCLTSTISENIGKGAQKTKIFSSASIYRVPKYLRKIKKSAYTPRLVAIGPLHRNEEHLQTPMEHVKMGYTDNLVCRLTVGMNGLELVEKKNAVLQECVAEMKKSIDDAKKCYAEDVTLNEEMLLVDGCFILEFLYRSRSLACKNSAEKKGDNGSSKVRKLKASALLSFGKT</sequence>
<proteinExistence type="predicted"/>